<gene>
    <name evidence="2" type="ORF">ThidrDRAFT_2267</name>
</gene>
<name>G2E1V4_9GAMM</name>
<dbReference type="CDD" id="cd00143">
    <property type="entry name" value="PP2Cc"/>
    <property type="match status" value="1"/>
</dbReference>
<accession>G2E1V4</accession>
<sequence>MRPPGVSFVWASGAATHEGRVRAYNQDAFLDRPDLGLWVVADGMGGHAEGDTASRMIVDRLGSMQVQSLLGAMADSASAILADVNHRLVEEAALGGGDIIGSTVVLIIALADHCALLWAGDSRAYRLRGGDLVQITVDHTQVQEMVDQGVLAPEDVEDHPLSNVLVRAVGGEIDLELDRRVEALREGDRYLLCSDGLVKELAPERIGEIMGRLDPPESVARSLVDAAREAGGRDNVTALIVDFSNPSRLPS</sequence>
<dbReference type="RefSeq" id="WP_007040980.1">
    <property type="nucleotide sequence ID" value="NZ_AFWT01000014.1"/>
</dbReference>
<reference evidence="2 3" key="1">
    <citation type="submission" date="2011-06" db="EMBL/GenBank/DDBJ databases">
        <title>The draft genome of Thiorhodococcus drewsii AZ1.</title>
        <authorList>
            <consortium name="US DOE Joint Genome Institute (JGI-PGF)"/>
            <person name="Lucas S."/>
            <person name="Han J."/>
            <person name="Lapidus A."/>
            <person name="Cheng J.-F."/>
            <person name="Goodwin L."/>
            <person name="Pitluck S."/>
            <person name="Peters L."/>
            <person name="Land M.L."/>
            <person name="Hauser L."/>
            <person name="Vogl K."/>
            <person name="Liu Z."/>
            <person name="Imhoff J."/>
            <person name="Thiel V."/>
            <person name="Frigaard N.-U."/>
            <person name="Bryant D.A."/>
            <person name="Woyke T.J."/>
        </authorList>
    </citation>
    <scope>NUCLEOTIDE SEQUENCE [LARGE SCALE GENOMIC DNA]</scope>
    <source>
        <strain evidence="2 3">AZ1</strain>
    </source>
</reference>
<keyword evidence="3" id="KW-1185">Reference proteome</keyword>
<dbReference type="AlphaFoldDB" id="G2E1V4"/>
<organism evidence="2 3">
    <name type="scientific">Thiorhodococcus drewsii AZ1</name>
    <dbReference type="NCBI Taxonomy" id="765913"/>
    <lineage>
        <taxon>Bacteria</taxon>
        <taxon>Pseudomonadati</taxon>
        <taxon>Pseudomonadota</taxon>
        <taxon>Gammaproteobacteria</taxon>
        <taxon>Chromatiales</taxon>
        <taxon>Chromatiaceae</taxon>
        <taxon>Thiorhodococcus</taxon>
    </lineage>
</organism>
<dbReference type="InterPro" id="IPR036457">
    <property type="entry name" value="PPM-type-like_dom_sf"/>
</dbReference>
<comment type="caution">
    <text evidence="2">The sequence shown here is derived from an EMBL/GenBank/DDBJ whole genome shotgun (WGS) entry which is preliminary data.</text>
</comment>
<evidence type="ECO:0000313" key="2">
    <source>
        <dbReference type="EMBL" id="EGV31162.1"/>
    </source>
</evidence>
<proteinExistence type="predicted"/>
<dbReference type="InterPro" id="IPR001932">
    <property type="entry name" value="PPM-type_phosphatase-like_dom"/>
</dbReference>
<dbReference type="PROSITE" id="PS51746">
    <property type="entry name" value="PPM_2"/>
    <property type="match status" value="1"/>
</dbReference>
<dbReference type="Pfam" id="PF13672">
    <property type="entry name" value="PP2C_2"/>
    <property type="match status" value="1"/>
</dbReference>
<dbReference type="SMART" id="SM00332">
    <property type="entry name" value="PP2Cc"/>
    <property type="match status" value="1"/>
</dbReference>
<dbReference type="PATRIC" id="fig|765913.3.peg.2308"/>
<evidence type="ECO:0000313" key="3">
    <source>
        <dbReference type="Proteomes" id="UP000004200"/>
    </source>
</evidence>
<dbReference type="STRING" id="765913.ThidrDRAFT_2267"/>
<feature type="domain" description="PPM-type phosphatase" evidence="1">
    <location>
        <begin position="11"/>
        <end position="243"/>
    </location>
</feature>
<dbReference type="EMBL" id="AFWT01000014">
    <property type="protein sequence ID" value="EGV31162.1"/>
    <property type="molecule type" value="Genomic_DNA"/>
</dbReference>
<dbReference type="SMART" id="SM00331">
    <property type="entry name" value="PP2C_SIG"/>
    <property type="match status" value="1"/>
</dbReference>
<dbReference type="OrthoDB" id="9801841at2"/>
<dbReference type="eggNOG" id="COG0631">
    <property type="taxonomic scope" value="Bacteria"/>
</dbReference>
<evidence type="ECO:0000259" key="1">
    <source>
        <dbReference type="PROSITE" id="PS51746"/>
    </source>
</evidence>
<dbReference type="SUPFAM" id="SSF81606">
    <property type="entry name" value="PP2C-like"/>
    <property type="match status" value="1"/>
</dbReference>
<protein>
    <submittedName>
        <fullName evidence="2">Protein serine/threonine phosphatase</fullName>
    </submittedName>
</protein>
<dbReference type="Proteomes" id="UP000004200">
    <property type="component" value="Unassembled WGS sequence"/>
</dbReference>
<dbReference type="Gene3D" id="3.60.40.10">
    <property type="entry name" value="PPM-type phosphatase domain"/>
    <property type="match status" value="1"/>
</dbReference>